<accession>A0A9P0CVY3</accession>
<dbReference type="PANTHER" id="PTHR28532:SF1">
    <property type="entry name" value="ORAL CANCER OVEREXPRESSED 1"/>
    <property type="match status" value="1"/>
</dbReference>
<keyword evidence="5" id="KW-1185">Reference proteome</keyword>
<dbReference type="AlphaFoldDB" id="A0A9P0CVY3"/>
<evidence type="ECO:0000256" key="1">
    <source>
        <dbReference type="ARBA" id="ARBA00038090"/>
    </source>
</evidence>
<dbReference type="InterPro" id="IPR019191">
    <property type="entry name" value="Essential_protein_Yae1_N"/>
</dbReference>
<evidence type="ECO:0000313" key="3">
    <source>
        <dbReference type="EMBL" id="CAH1109245.1"/>
    </source>
</evidence>
<name>A0A9P0CVY3_9CUCU</name>
<sequence>MHENITEKDINDVFDDILLFEENVIGQSYDEGFKIGVLQGNKEGYHLGYHRGAEIGAEIGFYLGLVEKYIDYYSKFEETPTKIINSLEVLKKLTLDFPKINSDEIDLFGLLNNIRTRFKKLCAQMKINISYPEKNNLNF</sequence>
<dbReference type="Proteomes" id="UP001153636">
    <property type="component" value="Chromosome 4"/>
</dbReference>
<evidence type="ECO:0000313" key="4">
    <source>
        <dbReference type="EMBL" id="CAH1109246.1"/>
    </source>
</evidence>
<dbReference type="PANTHER" id="PTHR28532">
    <property type="entry name" value="GEO13458P1"/>
    <property type="match status" value="1"/>
</dbReference>
<organism evidence="4 5">
    <name type="scientific">Psylliodes chrysocephalus</name>
    <dbReference type="NCBI Taxonomy" id="3402493"/>
    <lineage>
        <taxon>Eukaryota</taxon>
        <taxon>Metazoa</taxon>
        <taxon>Ecdysozoa</taxon>
        <taxon>Arthropoda</taxon>
        <taxon>Hexapoda</taxon>
        <taxon>Insecta</taxon>
        <taxon>Pterygota</taxon>
        <taxon>Neoptera</taxon>
        <taxon>Endopterygota</taxon>
        <taxon>Coleoptera</taxon>
        <taxon>Polyphaga</taxon>
        <taxon>Cucujiformia</taxon>
        <taxon>Chrysomeloidea</taxon>
        <taxon>Chrysomelidae</taxon>
        <taxon>Galerucinae</taxon>
        <taxon>Alticini</taxon>
        <taxon>Psylliodes</taxon>
    </lineage>
</organism>
<dbReference type="OrthoDB" id="48036at2759"/>
<comment type="similarity">
    <text evidence="1">Belongs to the LTO1 family.</text>
</comment>
<gene>
    <name evidence="3" type="ORF">PSYICH_LOCUS10243</name>
    <name evidence="4" type="ORF">PSYICH_LOCUS10566</name>
</gene>
<dbReference type="InterPro" id="IPR052436">
    <property type="entry name" value="LTO1_adapter"/>
</dbReference>
<reference evidence="4" key="1">
    <citation type="submission" date="2022-01" db="EMBL/GenBank/DDBJ databases">
        <authorList>
            <person name="King R."/>
        </authorList>
    </citation>
    <scope>NUCLEOTIDE SEQUENCE</scope>
</reference>
<feature type="domain" description="Essential protein Yae1 N-terminal" evidence="2">
    <location>
        <begin position="29"/>
        <end position="66"/>
    </location>
</feature>
<proteinExistence type="inferred from homology"/>
<evidence type="ECO:0000259" key="2">
    <source>
        <dbReference type="Pfam" id="PF09811"/>
    </source>
</evidence>
<dbReference type="EMBL" id="OV651816">
    <property type="protein sequence ID" value="CAH1109246.1"/>
    <property type="molecule type" value="Genomic_DNA"/>
</dbReference>
<dbReference type="EMBL" id="OV651816">
    <property type="protein sequence ID" value="CAH1109245.1"/>
    <property type="molecule type" value="Genomic_DNA"/>
</dbReference>
<dbReference type="Pfam" id="PF09811">
    <property type="entry name" value="Yae1_N"/>
    <property type="match status" value="1"/>
</dbReference>
<evidence type="ECO:0000313" key="5">
    <source>
        <dbReference type="Proteomes" id="UP001153636"/>
    </source>
</evidence>
<protein>
    <recommendedName>
        <fullName evidence="2">Essential protein Yae1 N-terminal domain-containing protein</fullName>
    </recommendedName>
</protein>